<keyword evidence="2" id="KW-1185">Reference proteome</keyword>
<sequence length="424" mass="45898">MSAIGLYYPYIHVRDQDWLFGAALYWQKIGRIVPAGFGPTDSTAVRALTSDLDLMVNVRPAPAAASLAPAFLEMLDEYGGRLHDLFGLPEPSPDPEYPRAVRIDNGPSRHPELARIDPPAPPTWAPETDEIVGVHADQVHPSVRDRLCELGLAVWPAVTWFDPDPDWIGMRDQIAWAYMCALASEIARAGRLTPITDASEAQAFLMERTAAELAEAVLRFPEPGAEQLNAVGPSTGELGSVIGMLALQVPAPDRRWTAEDVVKVRTRYGADFVAFRAEVDRAATELAGAIQEIHQPEVLAAYLDVEITNRFRLPLNELRRQLRGLGLSATTLTLNAKFEVPAAAAIAGGGALLAEGSVFAGTSAVAAGLLAIRGQVNERAKHLLTPSAPTYLLHTAEFAERHGPPASQLINQSLHTARRVLGFR</sequence>
<accession>A0ABP4V6X5</accession>
<gene>
    <name evidence="1" type="ORF">GCM10009745_80010</name>
</gene>
<name>A0ABP4V6X5_9ACTN</name>
<reference evidence="2" key="1">
    <citation type="journal article" date="2019" name="Int. J. Syst. Evol. Microbiol.">
        <title>The Global Catalogue of Microorganisms (GCM) 10K type strain sequencing project: providing services to taxonomists for standard genome sequencing and annotation.</title>
        <authorList>
            <consortium name="The Broad Institute Genomics Platform"/>
            <consortium name="The Broad Institute Genome Sequencing Center for Infectious Disease"/>
            <person name="Wu L."/>
            <person name="Ma J."/>
        </authorList>
    </citation>
    <scope>NUCLEOTIDE SEQUENCE [LARGE SCALE GENOMIC DNA]</scope>
    <source>
        <strain evidence="2">JCM 14307</strain>
    </source>
</reference>
<evidence type="ECO:0000313" key="1">
    <source>
        <dbReference type="EMBL" id="GAA1719082.1"/>
    </source>
</evidence>
<dbReference type="InterPro" id="IPR046203">
    <property type="entry name" value="DUF6236"/>
</dbReference>
<proteinExistence type="predicted"/>
<dbReference type="EMBL" id="BAAANF010000031">
    <property type="protein sequence ID" value="GAA1719082.1"/>
    <property type="molecule type" value="Genomic_DNA"/>
</dbReference>
<evidence type="ECO:0000313" key="2">
    <source>
        <dbReference type="Proteomes" id="UP001500280"/>
    </source>
</evidence>
<dbReference type="Proteomes" id="UP001500280">
    <property type="component" value="Unassembled WGS sequence"/>
</dbReference>
<organism evidence="1 2">
    <name type="scientific">Kribbella yunnanensis</name>
    <dbReference type="NCBI Taxonomy" id="190194"/>
    <lineage>
        <taxon>Bacteria</taxon>
        <taxon>Bacillati</taxon>
        <taxon>Actinomycetota</taxon>
        <taxon>Actinomycetes</taxon>
        <taxon>Propionibacteriales</taxon>
        <taxon>Kribbellaceae</taxon>
        <taxon>Kribbella</taxon>
    </lineage>
</organism>
<dbReference type="Pfam" id="PF19749">
    <property type="entry name" value="DUF6236"/>
    <property type="match status" value="1"/>
</dbReference>
<comment type="caution">
    <text evidence="1">The sequence shown here is derived from an EMBL/GenBank/DDBJ whole genome shotgun (WGS) entry which is preliminary data.</text>
</comment>
<protein>
    <submittedName>
        <fullName evidence="1">Uncharacterized protein</fullName>
    </submittedName>
</protein>
<dbReference type="RefSeq" id="WP_344164858.1">
    <property type="nucleotide sequence ID" value="NZ_BAAANF010000031.1"/>
</dbReference>